<sequence>MFDSLLGSKFSNKCKHAIKCIKARLDPIKKKKQAMVRFLKKDVADLVADGHRDVAFGRIDALIVEINQASCYDMIEQFCEDILKQLQCLRKQRDCPPEALEAVATLIFAAARFPDLPELCDLRHVFNERYGSHMESFVKQEFIEKVQKKSFSAEKKSEVMQNIAQESSTKVDSKAFERKSSNQPESKYDLPKRCATFSCRNEASPMAPSRHKEDTSSEGIRRPTPADFVQKQEVRIELKDIHVISDVKISHLQEKSRRPIVAEPENIKPDYTSYTPPSHINLQNNHKENPREDYRTNYTVPSIITPRNYLKETRRADSLKEKIIRPPQDGEGFAPRGAEEESGSVKYAGYKISKMVPPYTKPNGTKKEGDVEKESDKSVAKDELRGAQDDPCWNRRAKTQEMDRVSKVDSASSLNQRTINMVPPYTNQRRTMSEKYVEEENDKPLYDGSPNMSPIRPVNYAKAADKIPPYVKSKFTTQPMDIINQTVQKFSGCDGSTGAEDNSPLERTEFYTTEGAATYDEKIASQTPRNRRRHASRRSSATYSDYCGEQVQPDKMDNAFDYGEISHRVLSVQRSHTSRRHSVTYDDGYDAGVVERNPRKVVSEMVDATVYGKFTNQTPRGQRSHTSRRHCVTYDNGHDANAADMQPKKVVSEIFGATHDYDKFSTRTPRGQRRHTSRRHKASYDSQYDEEVVDRYPQPVFDETDYAVDYGKLSSQTPGGRRRHGGRGASAFDDNRDDEERVVDKLLLHYSRKGLAGEPVKMRTRIEPTDSTYLPERIASFPAAGINGRDRCTPRRLDSFSSPSGQLQPNSKEYV</sequence>
<evidence type="ECO:0000313" key="4">
    <source>
        <dbReference type="RefSeq" id="XP_020090945.1"/>
    </source>
</evidence>
<feature type="compositionally biased region" description="Polar residues" evidence="2">
    <location>
        <begin position="799"/>
        <end position="815"/>
    </location>
</feature>
<feature type="region of interest" description="Disordered" evidence="2">
    <location>
        <begin position="355"/>
        <end position="453"/>
    </location>
</feature>
<feature type="compositionally biased region" description="Basic and acidic residues" evidence="2">
    <location>
        <begin position="431"/>
        <end position="445"/>
    </location>
</feature>
<feature type="region of interest" description="Disordered" evidence="2">
    <location>
        <begin position="713"/>
        <end position="736"/>
    </location>
</feature>
<reference evidence="4" key="2">
    <citation type="submission" date="2025-08" db="UniProtKB">
        <authorList>
            <consortium name="RefSeq"/>
        </authorList>
    </citation>
    <scope>IDENTIFICATION</scope>
    <source>
        <tissue evidence="4">Leaf</tissue>
    </source>
</reference>
<dbReference type="Gramene" id="Aco011491.1.mrna1">
    <property type="protein sequence ID" value="Aco011491.1.mrna1"/>
    <property type="gene ID" value="Aco011491.1.path1"/>
</dbReference>
<feature type="region of interest" description="Disordered" evidence="2">
    <location>
        <begin position="267"/>
        <end position="293"/>
    </location>
</feature>
<evidence type="ECO:0000256" key="1">
    <source>
        <dbReference type="ARBA" id="ARBA00005536"/>
    </source>
</evidence>
<feature type="compositionally biased region" description="Basic and acidic residues" evidence="2">
    <location>
        <begin position="398"/>
        <end position="407"/>
    </location>
</feature>
<feature type="compositionally biased region" description="Polar residues" evidence="2">
    <location>
        <begin position="409"/>
        <end position="430"/>
    </location>
</feature>
<accession>A0A6P5FCC7</accession>
<dbReference type="AlphaFoldDB" id="A0A6P5FCC7"/>
<reference evidence="3" key="1">
    <citation type="journal article" date="2015" name="Nat. Genet.">
        <title>The pineapple genome and the evolution of CAM photosynthesis.</title>
        <authorList>
            <person name="Ming R."/>
            <person name="VanBuren R."/>
            <person name="Wai C.M."/>
            <person name="Tang H."/>
            <person name="Schatz M.C."/>
            <person name="Bowers J.E."/>
            <person name="Lyons E."/>
            <person name="Wang M.L."/>
            <person name="Chen J."/>
            <person name="Biggers E."/>
            <person name="Zhang J."/>
            <person name="Huang L."/>
            <person name="Zhang L."/>
            <person name="Miao W."/>
            <person name="Zhang J."/>
            <person name="Ye Z."/>
            <person name="Miao C."/>
            <person name="Lin Z."/>
            <person name="Wang H."/>
            <person name="Zhou H."/>
            <person name="Yim W.C."/>
            <person name="Priest H.D."/>
            <person name="Zheng C."/>
            <person name="Woodhouse M."/>
            <person name="Edger P.P."/>
            <person name="Guyot R."/>
            <person name="Guo H.B."/>
            <person name="Guo H."/>
            <person name="Zheng G."/>
            <person name="Singh R."/>
            <person name="Sharma A."/>
            <person name="Min X."/>
            <person name="Zheng Y."/>
            <person name="Lee H."/>
            <person name="Gurtowski J."/>
            <person name="Sedlazeck F.J."/>
            <person name="Harkess A."/>
            <person name="McKain M.R."/>
            <person name="Liao Z."/>
            <person name="Fang J."/>
            <person name="Liu J."/>
            <person name="Zhang X."/>
            <person name="Zhang Q."/>
            <person name="Hu W."/>
            <person name="Qin Y."/>
            <person name="Wang K."/>
            <person name="Chen L.Y."/>
            <person name="Shirley N."/>
            <person name="Lin Y.R."/>
            <person name="Liu L.Y."/>
            <person name="Hernandez A.G."/>
            <person name="Wright C.L."/>
            <person name="Bulone V."/>
            <person name="Tuskan G.A."/>
            <person name="Heath K."/>
            <person name="Zee F."/>
            <person name="Moore P.H."/>
            <person name="Sunkar R."/>
            <person name="Leebens-Mack J.H."/>
            <person name="Mockler T."/>
            <person name="Bennetzen J.L."/>
            <person name="Freeling M."/>
            <person name="Sankoff D."/>
            <person name="Paterson A.H."/>
            <person name="Zhu X."/>
            <person name="Yang X."/>
            <person name="Smith J.A."/>
            <person name="Cushman J.C."/>
            <person name="Paull R.E."/>
            <person name="Yu Q."/>
        </authorList>
    </citation>
    <scope>NUCLEOTIDE SEQUENCE [LARGE SCALE GENOMIC DNA]</scope>
    <source>
        <strain evidence="3">cv. F153</strain>
    </source>
</reference>
<dbReference type="Pfam" id="PF03398">
    <property type="entry name" value="Ist1"/>
    <property type="match status" value="1"/>
</dbReference>
<feature type="region of interest" description="Disordered" evidence="2">
    <location>
        <begin position="784"/>
        <end position="815"/>
    </location>
</feature>
<protein>
    <submittedName>
        <fullName evidence="4">Uncharacterized protein LOC109711967</fullName>
    </submittedName>
</protein>
<dbReference type="PANTHER" id="PTHR12161">
    <property type="entry name" value="IST1 FAMILY MEMBER"/>
    <property type="match status" value="1"/>
</dbReference>
<feature type="region of interest" description="Disordered" evidence="2">
    <location>
        <begin position="162"/>
        <end position="223"/>
    </location>
</feature>
<feature type="compositionally biased region" description="Basic residues" evidence="2">
    <location>
        <begin position="670"/>
        <end position="681"/>
    </location>
</feature>
<feature type="region of interest" description="Disordered" evidence="2">
    <location>
        <begin position="523"/>
        <end position="545"/>
    </location>
</feature>
<proteinExistence type="inferred from homology"/>
<feature type="compositionally biased region" description="Basic and acidic residues" evidence="2">
    <location>
        <begin position="169"/>
        <end position="192"/>
    </location>
</feature>
<name>A0A6P5FCC7_ANACO</name>
<dbReference type="InterPro" id="IPR005061">
    <property type="entry name" value="Ist1"/>
</dbReference>
<dbReference type="GO" id="GO:0015031">
    <property type="term" value="P:protein transport"/>
    <property type="evidence" value="ECO:0007669"/>
    <property type="project" value="InterPro"/>
</dbReference>
<evidence type="ECO:0000313" key="3">
    <source>
        <dbReference type="Proteomes" id="UP000515123"/>
    </source>
</evidence>
<feature type="compositionally biased region" description="Basic and acidic residues" evidence="2">
    <location>
        <begin position="788"/>
        <end position="798"/>
    </location>
</feature>
<dbReference type="FunFam" id="1.20.1260.60:FF:000002">
    <property type="entry name" value="Vacuolar protein sorting-associated protein IST1"/>
    <property type="match status" value="1"/>
</dbReference>
<dbReference type="Gene3D" id="1.20.1260.60">
    <property type="entry name" value="Vacuolar protein sorting-associated protein Ist1"/>
    <property type="match status" value="1"/>
</dbReference>
<dbReference type="PANTHER" id="PTHR12161:SF14">
    <property type="entry name" value="REGULATOR OF VPS4 ACTIVITY IN THE MVB PATHWAY PROTEIN"/>
    <property type="match status" value="1"/>
</dbReference>
<dbReference type="RefSeq" id="XP_020090945.1">
    <property type="nucleotide sequence ID" value="XM_020235356.1"/>
</dbReference>
<dbReference type="InterPro" id="IPR042277">
    <property type="entry name" value="IST1-like"/>
</dbReference>
<keyword evidence="3" id="KW-1185">Reference proteome</keyword>
<feature type="compositionally biased region" description="Basic and acidic residues" evidence="2">
    <location>
        <begin position="365"/>
        <end position="388"/>
    </location>
</feature>
<evidence type="ECO:0000256" key="2">
    <source>
        <dbReference type="SAM" id="MobiDB-lite"/>
    </source>
</evidence>
<organism evidence="3 4">
    <name type="scientific">Ananas comosus</name>
    <name type="common">Pineapple</name>
    <name type="synonym">Ananas ananas</name>
    <dbReference type="NCBI Taxonomy" id="4615"/>
    <lineage>
        <taxon>Eukaryota</taxon>
        <taxon>Viridiplantae</taxon>
        <taxon>Streptophyta</taxon>
        <taxon>Embryophyta</taxon>
        <taxon>Tracheophyta</taxon>
        <taxon>Spermatophyta</taxon>
        <taxon>Magnoliopsida</taxon>
        <taxon>Liliopsida</taxon>
        <taxon>Poales</taxon>
        <taxon>Bromeliaceae</taxon>
        <taxon>Bromelioideae</taxon>
        <taxon>Ananas</taxon>
    </lineage>
</organism>
<feature type="compositionally biased region" description="Basic and acidic residues" evidence="2">
    <location>
        <begin position="210"/>
        <end position="221"/>
    </location>
</feature>
<dbReference type="OrthoDB" id="29853at2759"/>
<feature type="region of interest" description="Disordered" evidence="2">
    <location>
        <begin position="662"/>
        <end position="690"/>
    </location>
</feature>
<gene>
    <name evidence="4" type="primary">LOC109711967</name>
</gene>
<dbReference type="Proteomes" id="UP000515123">
    <property type="component" value="Linkage group 6"/>
</dbReference>
<comment type="similarity">
    <text evidence="1">Belongs to the IST1 family.</text>
</comment>
<feature type="compositionally biased region" description="Polar residues" evidence="2">
    <location>
        <begin position="272"/>
        <end position="284"/>
    </location>
</feature>
<dbReference type="GeneID" id="109711967"/>